<name>A0A285S9F2_9FIRM</name>
<evidence type="ECO:0000256" key="4">
    <source>
        <dbReference type="ARBA" id="ARBA00022989"/>
    </source>
</evidence>
<dbReference type="GO" id="GO:0140359">
    <property type="term" value="F:ABC-type transporter activity"/>
    <property type="evidence" value="ECO:0007669"/>
    <property type="project" value="InterPro"/>
</dbReference>
<feature type="transmembrane region" description="Helical" evidence="6">
    <location>
        <begin position="259"/>
        <end position="289"/>
    </location>
</feature>
<evidence type="ECO:0000256" key="5">
    <source>
        <dbReference type="ARBA" id="ARBA00023136"/>
    </source>
</evidence>
<comment type="subcellular location">
    <subcellularLocation>
        <location evidence="1">Cell membrane</location>
        <topology evidence="1">Multi-pass membrane protein</topology>
    </subcellularLocation>
</comment>
<evidence type="ECO:0000256" key="1">
    <source>
        <dbReference type="ARBA" id="ARBA00004651"/>
    </source>
</evidence>
<dbReference type="Proteomes" id="UP000219563">
    <property type="component" value="Unassembled WGS sequence"/>
</dbReference>
<feature type="domain" description="ABC-2 type transporter transmembrane" evidence="7">
    <location>
        <begin position="22"/>
        <end position="405"/>
    </location>
</feature>
<dbReference type="RefSeq" id="WP_097076290.1">
    <property type="nucleotide sequence ID" value="NZ_OBMR01000006.1"/>
</dbReference>
<dbReference type="PANTHER" id="PTHR30294:SF38">
    <property type="entry name" value="TRANSPORT PERMEASE PROTEIN"/>
    <property type="match status" value="1"/>
</dbReference>
<proteinExistence type="predicted"/>
<dbReference type="Gene3D" id="3.40.1710.10">
    <property type="entry name" value="abc type-2 transporter like domain"/>
    <property type="match status" value="1"/>
</dbReference>
<keyword evidence="4 6" id="KW-1133">Transmembrane helix</keyword>
<dbReference type="InterPro" id="IPR013525">
    <property type="entry name" value="ABC2_TM"/>
</dbReference>
<accession>A0A285S9F2</accession>
<feature type="transmembrane region" description="Helical" evidence="6">
    <location>
        <begin position="388"/>
        <end position="407"/>
    </location>
</feature>
<keyword evidence="5 6" id="KW-0472">Membrane</keyword>
<dbReference type="InterPro" id="IPR051449">
    <property type="entry name" value="ABC-2_transporter_component"/>
</dbReference>
<dbReference type="EMBL" id="OBMR01000006">
    <property type="protein sequence ID" value="SOC03727.1"/>
    <property type="molecule type" value="Genomic_DNA"/>
</dbReference>
<evidence type="ECO:0000313" key="9">
    <source>
        <dbReference type="Proteomes" id="UP000219563"/>
    </source>
</evidence>
<feature type="transmembrane region" description="Helical" evidence="6">
    <location>
        <begin position="334"/>
        <end position="352"/>
    </location>
</feature>
<gene>
    <name evidence="8" type="ORF">SAMN02910411_1924</name>
</gene>
<organism evidence="8 9">
    <name type="scientific">Pseudobutyrivibrio ruminis DSM 9787</name>
    <dbReference type="NCBI Taxonomy" id="1123011"/>
    <lineage>
        <taxon>Bacteria</taxon>
        <taxon>Bacillati</taxon>
        <taxon>Bacillota</taxon>
        <taxon>Clostridia</taxon>
        <taxon>Lachnospirales</taxon>
        <taxon>Lachnospiraceae</taxon>
        <taxon>Pseudobutyrivibrio</taxon>
    </lineage>
</organism>
<dbReference type="AlphaFoldDB" id="A0A285S9F2"/>
<keyword evidence="2" id="KW-1003">Cell membrane</keyword>
<dbReference type="GO" id="GO:0005886">
    <property type="term" value="C:plasma membrane"/>
    <property type="evidence" value="ECO:0007669"/>
    <property type="project" value="UniProtKB-SubCell"/>
</dbReference>
<evidence type="ECO:0000259" key="7">
    <source>
        <dbReference type="Pfam" id="PF12698"/>
    </source>
</evidence>
<feature type="transmembrane region" description="Helical" evidence="6">
    <location>
        <begin position="214"/>
        <end position="238"/>
    </location>
</feature>
<reference evidence="8 9" key="1">
    <citation type="submission" date="2017-08" db="EMBL/GenBank/DDBJ databases">
        <authorList>
            <person name="de Groot N.N."/>
        </authorList>
    </citation>
    <scope>NUCLEOTIDE SEQUENCE [LARGE SCALE GENOMIC DNA]</scope>
    <source>
        <strain evidence="8 9">DSM 9787</strain>
    </source>
</reference>
<evidence type="ECO:0000256" key="3">
    <source>
        <dbReference type="ARBA" id="ARBA00022692"/>
    </source>
</evidence>
<evidence type="ECO:0000256" key="6">
    <source>
        <dbReference type="SAM" id="Phobius"/>
    </source>
</evidence>
<dbReference type="Pfam" id="PF12698">
    <property type="entry name" value="ABC2_membrane_3"/>
    <property type="match status" value="1"/>
</dbReference>
<keyword evidence="3 6" id="KW-0812">Transmembrane</keyword>
<evidence type="ECO:0000256" key="2">
    <source>
        <dbReference type="ARBA" id="ARBA00022475"/>
    </source>
</evidence>
<feature type="transmembrane region" description="Helical" evidence="6">
    <location>
        <begin position="184"/>
        <end position="202"/>
    </location>
</feature>
<protein>
    <submittedName>
        <fullName evidence="8">ABC-2 type transport system permease protein</fullName>
    </submittedName>
</protein>
<evidence type="ECO:0000313" key="8">
    <source>
        <dbReference type="EMBL" id="SOC03727.1"/>
    </source>
</evidence>
<feature type="transmembrane region" description="Helical" evidence="6">
    <location>
        <begin position="21"/>
        <end position="41"/>
    </location>
</feature>
<feature type="transmembrane region" description="Helical" evidence="6">
    <location>
        <begin position="309"/>
        <end position="327"/>
    </location>
</feature>
<dbReference type="PANTHER" id="PTHR30294">
    <property type="entry name" value="MEMBRANE COMPONENT OF ABC TRANSPORTER YHHJ-RELATED"/>
    <property type="match status" value="1"/>
</dbReference>
<sequence length="413" mass="46191">MVKFKDYLLIQYKRIFKLLPGILAMILVVAFLLSVTGYALIYSDTYASEQQRYKLGVVGDTDDEMISLGIYMVGTLDESRYMIELVEYDDEEAAKQALRNADISAYIVITEEFSNALDAMTNDAKLKYYATSGQKGISNVMMDEISSIATHIIIYSETGILTLRQLMKEEGFDKNYRSEKINDLFMRYISALIVRTNVAEITELGLSDGLSTPAYYFLGILLFFMLLLSFCAISFFLGQKDGRIRFMKSKGIGAVAQVLGEYIPFLTINIICMAVIFGLMAAAIHIGVLDSVETDVNLMKTLGEIAGKLLPVSIMFAALGFMIFEILVGVINKILVAFMLYIGMGYVSGYFYPKTFFPAIVQRIGEFIPSGVAFSYMGGVITDDETGLYFWIMCAYTVAFLGIAMVVRRQKMK</sequence>